<evidence type="ECO:0000256" key="1">
    <source>
        <dbReference type="ARBA" id="ARBA00022448"/>
    </source>
</evidence>
<keyword evidence="1" id="KW-0813">Transport</keyword>
<evidence type="ECO:0000256" key="2">
    <source>
        <dbReference type="ARBA" id="ARBA00022741"/>
    </source>
</evidence>
<dbReference type="SMART" id="SM00382">
    <property type="entry name" value="AAA"/>
    <property type="match status" value="1"/>
</dbReference>
<name>A0A0P6YPC5_9CHLR</name>
<dbReference type="EMBL" id="LGKO01000002">
    <property type="protein sequence ID" value="KPL84757.1"/>
    <property type="molecule type" value="Genomic_DNA"/>
</dbReference>
<dbReference type="PROSITE" id="PS50893">
    <property type="entry name" value="ABC_TRANSPORTER_2"/>
    <property type="match status" value="1"/>
</dbReference>
<dbReference type="InterPro" id="IPR003593">
    <property type="entry name" value="AAA+_ATPase"/>
</dbReference>
<dbReference type="STRING" id="869279.SE15_01790"/>
<dbReference type="PANTHER" id="PTHR42788">
    <property type="entry name" value="TAURINE IMPORT ATP-BINDING PROTEIN-RELATED"/>
    <property type="match status" value="1"/>
</dbReference>
<dbReference type="InterPro" id="IPR027417">
    <property type="entry name" value="P-loop_NTPase"/>
</dbReference>
<feature type="domain" description="ABC transporter" evidence="4">
    <location>
        <begin position="2"/>
        <end position="239"/>
    </location>
</feature>
<accession>A0A0P6YPC5</accession>
<reference evidence="5 6" key="1">
    <citation type="submission" date="2015-07" db="EMBL/GenBank/DDBJ databases">
        <title>Whole genome sequence of Thermanaerothrix daxensis DSM 23592.</title>
        <authorList>
            <person name="Hemp J."/>
            <person name="Ward L.M."/>
            <person name="Pace L.A."/>
            <person name="Fischer W.W."/>
        </authorList>
    </citation>
    <scope>NUCLEOTIDE SEQUENCE [LARGE SCALE GENOMIC DNA]</scope>
    <source>
        <strain evidence="5 6">GNS-1</strain>
    </source>
</reference>
<dbReference type="AlphaFoldDB" id="A0A0P6YPC5"/>
<dbReference type="InterPro" id="IPR050166">
    <property type="entry name" value="ABC_transporter_ATP-bind"/>
</dbReference>
<gene>
    <name evidence="5" type="ORF">SE15_01790</name>
</gene>
<dbReference type="Proteomes" id="UP000050544">
    <property type="component" value="Unassembled WGS sequence"/>
</dbReference>
<keyword evidence="6" id="KW-1185">Reference proteome</keyword>
<proteinExistence type="predicted"/>
<dbReference type="Pfam" id="PF00005">
    <property type="entry name" value="ABC_tran"/>
    <property type="match status" value="1"/>
</dbReference>
<organism evidence="5 6">
    <name type="scientific">Thermanaerothrix daxensis</name>
    <dbReference type="NCBI Taxonomy" id="869279"/>
    <lineage>
        <taxon>Bacteria</taxon>
        <taxon>Bacillati</taxon>
        <taxon>Chloroflexota</taxon>
        <taxon>Anaerolineae</taxon>
        <taxon>Anaerolineales</taxon>
        <taxon>Anaerolineaceae</taxon>
        <taxon>Thermanaerothrix</taxon>
    </lineage>
</organism>
<dbReference type="PANTHER" id="PTHR42788:SF19">
    <property type="entry name" value="ALIPHATIC SULFONATES IMPORT ATP-BINDING PROTEIN SSUB 2"/>
    <property type="match status" value="1"/>
</dbReference>
<evidence type="ECO:0000313" key="5">
    <source>
        <dbReference type="EMBL" id="KPL84757.1"/>
    </source>
</evidence>
<evidence type="ECO:0000313" key="6">
    <source>
        <dbReference type="Proteomes" id="UP000050544"/>
    </source>
</evidence>
<evidence type="ECO:0000256" key="3">
    <source>
        <dbReference type="ARBA" id="ARBA00022840"/>
    </source>
</evidence>
<evidence type="ECO:0000259" key="4">
    <source>
        <dbReference type="PROSITE" id="PS50893"/>
    </source>
</evidence>
<protein>
    <recommendedName>
        <fullName evidence="4">ABC transporter domain-containing protein</fullName>
    </recommendedName>
</protein>
<dbReference type="GO" id="GO:0005524">
    <property type="term" value="F:ATP binding"/>
    <property type="evidence" value="ECO:0007669"/>
    <property type="project" value="UniProtKB-KW"/>
</dbReference>
<sequence length="253" mass="28388">MIEVEGITFAYTPGKPIFEDFTWTAGRNEAWVILGPSGCGKSTLLSLLAGLVRPQRGVIRVDGQLLTRPRPQTGLIIQDYGLLPWATVRENVRLGLRIRNFYGADGIHAPRDYQPTLEVEPWLERLGLLSVAEHFPGQISGGQRQRTAIARTLVLNPDILLMDEPFASLDAPTRDSLQRLVLDLWVERGLTLIIVTHVIEEAALLGQKILLLGHPPNQTAHVIENPDFLHPEYRDSPAYRDLCRELRSRLEAL</sequence>
<dbReference type="GO" id="GO:0016887">
    <property type="term" value="F:ATP hydrolysis activity"/>
    <property type="evidence" value="ECO:0007669"/>
    <property type="project" value="InterPro"/>
</dbReference>
<dbReference type="SUPFAM" id="SSF52540">
    <property type="entry name" value="P-loop containing nucleoside triphosphate hydrolases"/>
    <property type="match status" value="1"/>
</dbReference>
<dbReference type="Gene3D" id="3.40.50.300">
    <property type="entry name" value="P-loop containing nucleotide triphosphate hydrolases"/>
    <property type="match status" value="1"/>
</dbReference>
<dbReference type="InterPro" id="IPR003439">
    <property type="entry name" value="ABC_transporter-like_ATP-bd"/>
</dbReference>
<keyword evidence="3" id="KW-0067">ATP-binding</keyword>
<keyword evidence="2" id="KW-0547">Nucleotide-binding</keyword>
<comment type="caution">
    <text evidence="5">The sequence shown here is derived from an EMBL/GenBank/DDBJ whole genome shotgun (WGS) entry which is preliminary data.</text>
</comment>
<dbReference type="OrthoDB" id="9784450at2"/>